<dbReference type="GO" id="GO:0006508">
    <property type="term" value="P:proteolysis"/>
    <property type="evidence" value="ECO:0007669"/>
    <property type="project" value="UniProtKB-KW"/>
</dbReference>
<evidence type="ECO:0000313" key="2">
    <source>
        <dbReference type="Proteomes" id="UP000076079"/>
    </source>
</evidence>
<dbReference type="Gene3D" id="3.90.70.20">
    <property type="match status" value="1"/>
</dbReference>
<reference evidence="1 2" key="1">
    <citation type="journal article" date="2016" name="Genome Announc.">
        <title>First Complete Genome Sequence of a Subdivision 6 Acidobacterium Strain.</title>
        <authorList>
            <person name="Huang S."/>
            <person name="Vieira S."/>
            <person name="Bunk B."/>
            <person name="Riedel T."/>
            <person name="Sproer C."/>
            <person name="Overmann J."/>
        </authorList>
    </citation>
    <scope>NUCLEOTIDE SEQUENCE [LARGE SCALE GENOMIC DNA]</scope>
    <source>
        <strain evidence="2">DSM 100886 HEG_-6_39</strain>
    </source>
</reference>
<sequence length="336" mass="36807">MTVRDRLASLGTALGDFNQGEFGKDFSMIEGVNPAEGYCAGVALDWTRRVLQSGSGRQAKFLHYASAKNALPSGVGTDTRQTRTLRRMATAFSGQGASYVTTTRKTELIALLTPLLTAPLVNYNSSPCVGVPSAAAKLLMERFDLQDNPFDLGYEPAGFVSRNRIQNWLNTITQGVDPQHSKLADGGREWGQYAKELDDKFSGSKKRKFGKIHVVTSSNQQTYGSPGAWRTELLANGFQTDCCTIVGVGAPGDEGHAVAVHLLGADYRFFDPNYGVYKYSLEGLRTALQHLFGAPFFTDDGLDADLPVYRRRTDSTKPKDTKPWTRMSYTIFAANS</sequence>
<gene>
    <name evidence="1" type="ORF">LuPra_04643</name>
</gene>
<dbReference type="GO" id="GO:0008233">
    <property type="term" value="F:peptidase activity"/>
    <property type="evidence" value="ECO:0007669"/>
    <property type="project" value="UniProtKB-KW"/>
</dbReference>
<dbReference type="EMBL" id="CP015136">
    <property type="protein sequence ID" value="AMY11393.1"/>
    <property type="molecule type" value="Genomic_DNA"/>
</dbReference>
<keyword evidence="1" id="KW-0645">Protease</keyword>
<organism evidence="1 2">
    <name type="scientific">Luteitalea pratensis</name>
    <dbReference type="NCBI Taxonomy" id="1855912"/>
    <lineage>
        <taxon>Bacteria</taxon>
        <taxon>Pseudomonadati</taxon>
        <taxon>Acidobacteriota</taxon>
        <taxon>Vicinamibacteria</taxon>
        <taxon>Vicinamibacterales</taxon>
        <taxon>Vicinamibacteraceae</taxon>
        <taxon>Luteitalea</taxon>
    </lineage>
</organism>
<name>A0A143PTA7_LUTPR</name>
<reference evidence="2" key="2">
    <citation type="submission" date="2016-04" db="EMBL/GenBank/DDBJ databases">
        <title>First Complete Genome Sequence of a Subdivision 6 Acidobacterium.</title>
        <authorList>
            <person name="Huang S."/>
            <person name="Vieira S."/>
            <person name="Bunk B."/>
            <person name="Riedel T."/>
            <person name="Sproeer C."/>
            <person name="Overmann J."/>
        </authorList>
    </citation>
    <scope>NUCLEOTIDE SEQUENCE [LARGE SCALE GENOMIC DNA]</scope>
    <source>
        <strain evidence="2">DSM 100886 HEG_-6_39</strain>
    </source>
</reference>
<keyword evidence="2" id="KW-1185">Reference proteome</keyword>
<accession>A0A143PTA7</accession>
<keyword evidence="1" id="KW-0378">Hydrolase</keyword>
<dbReference type="Proteomes" id="UP000076079">
    <property type="component" value="Chromosome"/>
</dbReference>
<dbReference type="KEGG" id="abac:LuPra_04643"/>
<dbReference type="OrthoDB" id="7375533at2"/>
<dbReference type="RefSeq" id="WP_110172944.1">
    <property type="nucleotide sequence ID" value="NZ_CP015136.1"/>
</dbReference>
<proteinExistence type="predicted"/>
<dbReference type="AlphaFoldDB" id="A0A143PTA7"/>
<protein>
    <submittedName>
        <fullName evidence="1">Cysteine protease domain, YopT-type</fullName>
    </submittedName>
</protein>
<evidence type="ECO:0000313" key="1">
    <source>
        <dbReference type="EMBL" id="AMY11393.1"/>
    </source>
</evidence>